<name>A0AA40SAG6_9ACTN</name>
<dbReference type="Proteomes" id="UP000530412">
    <property type="component" value="Unassembled WGS sequence"/>
</dbReference>
<gene>
    <name evidence="1" type="ORF">FHS33_001183</name>
</gene>
<dbReference type="AlphaFoldDB" id="A0AA40SAG6"/>
<proteinExistence type="predicted"/>
<evidence type="ECO:0000313" key="1">
    <source>
        <dbReference type="EMBL" id="MBA8942789.1"/>
    </source>
</evidence>
<sequence>MRLWTLAPVLHCWSHDSVGRNDDGSYSCVNLGDMLP</sequence>
<evidence type="ECO:0000313" key="2">
    <source>
        <dbReference type="Proteomes" id="UP000530412"/>
    </source>
</evidence>
<dbReference type="EMBL" id="JACJIE010000002">
    <property type="protein sequence ID" value="MBA8942789.1"/>
    <property type="molecule type" value="Genomic_DNA"/>
</dbReference>
<comment type="caution">
    <text evidence="1">The sequence shown here is derived from an EMBL/GenBank/DDBJ whole genome shotgun (WGS) entry which is preliminary data.</text>
</comment>
<organism evidence="1 2">
    <name type="scientific">Streptomyces calvus</name>
    <dbReference type="NCBI Taxonomy" id="67282"/>
    <lineage>
        <taxon>Bacteria</taxon>
        <taxon>Bacillati</taxon>
        <taxon>Actinomycetota</taxon>
        <taxon>Actinomycetes</taxon>
        <taxon>Kitasatosporales</taxon>
        <taxon>Streptomycetaceae</taxon>
        <taxon>Streptomyces</taxon>
    </lineage>
</organism>
<protein>
    <submittedName>
        <fullName evidence="1">Uncharacterized protein</fullName>
    </submittedName>
</protein>
<accession>A0AA40SAG6</accession>
<reference evidence="1 2" key="1">
    <citation type="submission" date="2020-08" db="EMBL/GenBank/DDBJ databases">
        <title>Genomic Encyclopedia of Type Strains, Phase III (KMG-III): the genomes of soil and plant-associated and newly described type strains.</title>
        <authorList>
            <person name="Whitman W."/>
        </authorList>
    </citation>
    <scope>NUCLEOTIDE SEQUENCE [LARGE SCALE GENOMIC DNA]</scope>
    <source>
        <strain evidence="1 2">CECT 3271</strain>
    </source>
</reference>